<dbReference type="RefSeq" id="WP_131016748.1">
    <property type="nucleotide sequence ID" value="NZ_SIRE01000022.1"/>
</dbReference>
<dbReference type="Gene3D" id="1.10.275.10">
    <property type="entry name" value="Fumarase/aspartase (N-terminal domain)"/>
    <property type="match status" value="1"/>
</dbReference>
<protein>
    <recommendedName>
        <fullName evidence="5 10">Argininosuccinate lyase</fullName>
        <shortName evidence="10">ASAL</shortName>
        <ecNumber evidence="5 10">4.3.2.1</ecNumber>
    </recommendedName>
    <alternativeName>
        <fullName evidence="10">Arginosuccinase</fullName>
    </alternativeName>
</protein>
<dbReference type="SUPFAM" id="SSF48557">
    <property type="entry name" value="L-aspartase-like"/>
    <property type="match status" value="1"/>
</dbReference>
<dbReference type="GO" id="GO:0042450">
    <property type="term" value="P:L-arginine biosynthetic process via ornithine"/>
    <property type="evidence" value="ECO:0007669"/>
    <property type="project" value="UniProtKB-UniRule"/>
</dbReference>
<dbReference type="PROSITE" id="PS00163">
    <property type="entry name" value="FUMARATE_LYASES"/>
    <property type="match status" value="1"/>
</dbReference>
<dbReference type="GO" id="GO:0005829">
    <property type="term" value="C:cytosol"/>
    <property type="evidence" value="ECO:0007669"/>
    <property type="project" value="TreeGrafter"/>
</dbReference>
<proteinExistence type="inferred from homology"/>
<feature type="domain" description="Fumarate lyase N-terminal" evidence="11">
    <location>
        <begin position="7"/>
        <end position="301"/>
    </location>
</feature>
<evidence type="ECO:0000259" key="12">
    <source>
        <dbReference type="Pfam" id="PF14698"/>
    </source>
</evidence>
<evidence type="ECO:0000256" key="1">
    <source>
        <dbReference type="ARBA" id="ARBA00000985"/>
    </source>
</evidence>
<dbReference type="Pfam" id="PF00206">
    <property type="entry name" value="Lyase_1"/>
    <property type="match status" value="1"/>
</dbReference>
<evidence type="ECO:0000256" key="10">
    <source>
        <dbReference type="HAMAP-Rule" id="MF_00006"/>
    </source>
</evidence>
<keyword evidence="9 10" id="KW-0456">Lyase</keyword>
<comment type="pathway">
    <text evidence="3 10">Amino-acid biosynthesis; L-arginine biosynthesis; L-arginine from L-ornithine and carbamoyl phosphate: step 3/3.</text>
</comment>
<evidence type="ECO:0000313" key="13">
    <source>
        <dbReference type="EMBL" id="TBL73030.1"/>
    </source>
</evidence>
<sequence length="471" mass="53079">MSKLWGGRFTKKTDQLVEEYTASIMFDKELAEEDIQGSLAHVTMLGKCGILPADDVEKIKDGLLKVQGMIRRGEMEFTIGDEDIHMNIEKALIDEIGPVGGKLHTGRSRNDQVATDMHLYLRKRVVEFVGLLGKLQEALIGQAKANVDTILPGYTHLQRAQPILFAHHLMAYVSMFQRDAERLMDSYKRINMLPLGAGALAGTTFPIDRHFVAQQLGFDGPYENSLDAVSDRDFIIEFLSNASMIMMHLSRFCEEMVLWSSTEFHFVELDDAFCTGSSIMPQKKNPDVAELVRGKTGRVYGNLFGLLTVLKSLPLAYNKDMQEDKEGMFDTVRTLQGALQLFAPMVSTMKVNKDRMRQAVNQDFSNATDIADYLVNKGLPFRQAHEVIGKTVLYCIQNNKFLLDLALEEFHQFSKLFEADIFDVLQPERVVNARNVYGGTAAGQVEGAIGRAEKTLEQTNAWFEQYYAKSR</sequence>
<dbReference type="PANTHER" id="PTHR43814">
    <property type="entry name" value="ARGININOSUCCINATE LYASE"/>
    <property type="match status" value="1"/>
</dbReference>
<dbReference type="InterPro" id="IPR009049">
    <property type="entry name" value="Argininosuccinate_lyase"/>
</dbReference>
<dbReference type="OrthoDB" id="9769623at2"/>
<organism evidence="13 14">
    <name type="scientific">Paenibacillus thalictri</name>
    <dbReference type="NCBI Taxonomy" id="2527873"/>
    <lineage>
        <taxon>Bacteria</taxon>
        <taxon>Bacillati</taxon>
        <taxon>Bacillota</taxon>
        <taxon>Bacilli</taxon>
        <taxon>Bacillales</taxon>
        <taxon>Paenibacillaceae</taxon>
        <taxon>Paenibacillus</taxon>
    </lineage>
</organism>
<dbReference type="InterPro" id="IPR020557">
    <property type="entry name" value="Fumarate_lyase_CS"/>
</dbReference>
<evidence type="ECO:0000256" key="2">
    <source>
        <dbReference type="ARBA" id="ARBA00004496"/>
    </source>
</evidence>
<comment type="subcellular location">
    <subcellularLocation>
        <location evidence="2 10">Cytoplasm</location>
    </subcellularLocation>
</comment>
<comment type="caution">
    <text evidence="13">The sequence shown here is derived from an EMBL/GenBank/DDBJ whole genome shotgun (WGS) entry which is preliminary data.</text>
</comment>
<evidence type="ECO:0000259" key="11">
    <source>
        <dbReference type="Pfam" id="PF00206"/>
    </source>
</evidence>
<keyword evidence="8 10" id="KW-0028">Amino-acid biosynthesis</keyword>
<evidence type="ECO:0000256" key="4">
    <source>
        <dbReference type="ARBA" id="ARBA00005552"/>
    </source>
</evidence>
<dbReference type="InterPro" id="IPR029419">
    <property type="entry name" value="Arg_succ_lyase_C"/>
</dbReference>
<dbReference type="UniPathway" id="UPA00068">
    <property type="reaction ID" value="UER00114"/>
</dbReference>
<dbReference type="InterPro" id="IPR008948">
    <property type="entry name" value="L-Aspartase-like"/>
</dbReference>
<dbReference type="InterPro" id="IPR022761">
    <property type="entry name" value="Fumarate_lyase_N"/>
</dbReference>
<dbReference type="Gene3D" id="1.20.200.10">
    <property type="entry name" value="Fumarase/aspartase (Central domain)"/>
    <property type="match status" value="1"/>
</dbReference>
<evidence type="ECO:0000256" key="3">
    <source>
        <dbReference type="ARBA" id="ARBA00004941"/>
    </source>
</evidence>
<dbReference type="PRINTS" id="PR00145">
    <property type="entry name" value="ARGSUCLYASE"/>
</dbReference>
<dbReference type="InterPro" id="IPR000362">
    <property type="entry name" value="Fumarate_lyase_fam"/>
</dbReference>
<evidence type="ECO:0000256" key="6">
    <source>
        <dbReference type="ARBA" id="ARBA00022490"/>
    </source>
</evidence>
<reference evidence="13 14" key="1">
    <citation type="submission" date="2019-02" db="EMBL/GenBank/DDBJ databases">
        <title>Paenibacillus sp. nov., isolated from surface-sterilized tissue of Thalictrum simplex L.</title>
        <authorList>
            <person name="Tuo L."/>
        </authorList>
    </citation>
    <scope>NUCLEOTIDE SEQUENCE [LARGE SCALE GENOMIC DNA]</scope>
    <source>
        <strain evidence="13 14">N2SHLJ1</strain>
    </source>
</reference>
<dbReference type="FunFam" id="1.10.40.30:FF:000001">
    <property type="entry name" value="Argininosuccinate lyase"/>
    <property type="match status" value="1"/>
</dbReference>
<dbReference type="NCBIfam" id="TIGR00838">
    <property type="entry name" value="argH"/>
    <property type="match status" value="1"/>
</dbReference>
<dbReference type="PRINTS" id="PR00149">
    <property type="entry name" value="FUMRATELYASE"/>
</dbReference>
<evidence type="ECO:0000256" key="5">
    <source>
        <dbReference type="ARBA" id="ARBA00012338"/>
    </source>
</evidence>
<dbReference type="EMBL" id="SIRE01000022">
    <property type="protein sequence ID" value="TBL73030.1"/>
    <property type="molecule type" value="Genomic_DNA"/>
</dbReference>
<dbReference type="AlphaFoldDB" id="A0A4Q9DK99"/>
<dbReference type="InterPro" id="IPR024083">
    <property type="entry name" value="Fumarase/histidase_N"/>
</dbReference>
<evidence type="ECO:0000256" key="7">
    <source>
        <dbReference type="ARBA" id="ARBA00022571"/>
    </source>
</evidence>
<dbReference type="HAMAP" id="MF_00006">
    <property type="entry name" value="Arg_succ_lyase"/>
    <property type="match status" value="1"/>
</dbReference>
<keyword evidence="7 10" id="KW-0055">Arginine biosynthesis</keyword>
<dbReference type="PANTHER" id="PTHR43814:SF1">
    <property type="entry name" value="ARGININOSUCCINATE LYASE"/>
    <property type="match status" value="1"/>
</dbReference>
<name>A0A4Q9DK99_9BACL</name>
<dbReference type="Pfam" id="PF14698">
    <property type="entry name" value="ASL_C2"/>
    <property type="match status" value="1"/>
</dbReference>
<dbReference type="GO" id="GO:0004056">
    <property type="term" value="F:argininosuccinate lyase activity"/>
    <property type="evidence" value="ECO:0007669"/>
    <property type="project" value="UniProtKB-UniRule"/>
</dbReference>
<dbReference type="Gene3D" id="1.10.40.30">
    <property type="entry name" value="Fumarase/aspartase (C-terminal domain)"/>
    <property type="match status" value="1"/>
</dbReference>
<comment type="similarity">
    <text evidence="10">Belongs to the lyase 1 family. Argininosuccinate lyase subfamily.</text>
</comment>
<dbReference type="Proteomes" id="UP000293142">
    <property type="component" value="Unassembled WGS sequence"/>
</dbReference>
<dbReference type="FunFam" id="1.10.275.10:FF:000002">
    <property type="entry name" value="Argininosuccinate lyase"/>
    <property type="match status" value="1"/>
</dbReference>
<gene>
    <name evidence="10 13" type="primary">argH</name>
    <name evidence="13" type="ORF">EYB31_27775</name>
</gene>
<keyword evidence="14" id="KW-1185">Reference proteome</keyword>
<dbReference type="FunFam" id="1.20.200.10:FF:000006">
    <property type="entry name" value="Argininosuccinate lyase"/>
    <property type="match status" value="1"/>
</dbReference>
<comment type="catalytic activity">
    <reaction evidence="1 10">
        <text>2-(N(omega)-L-arginino)succinate = fumarate + L-arginine</text>
        <dbReference type="Rhea" id="RHEA:24020"/>
        <dbReference type="ChEBI" id="CHEBI:29806"/>
        <dbReference type="ChEBI" id="CHEBI:32682"/>
        <dbReference type="ChEBI" id="CHEBI:57472"/>
        <dbReference type="EC" id="4.3.2.1"/>
    </reaction>
</comment>
<dbReference type="CDD" id="cd01359">
    <property type="entry name" value="Argininosuccinate_lyase"/>
    <property type="match status" value="1"/>
</dbReference>
<evidence type="ECO:0000313" key="14">
    <source>
        <dbReference type="Proteomes" id="UP000293142"/>
    </source>
</evidence>
<dbReference type="EC" id="4.3.2.1" evidence="5 10"/>
<evidence type="ECO:0000256" key="8">
    <source>
        <dbReference type="ARBA" id="ARBA00022605"/>
    </source>
</evidence>
<feature type="domain" description="Argininosuccinate lyase C-terminal" evidence="12">
    <location>
        <begin position="364"/>
        <end position="432"/>
    </location>
</feature>
<keyword evidence="6 10" id="KW-0963">Cytoplasm</keyword>
<accession>A0A4Q9DK99</accession>
<evidence type="ECO:0000256" key="9">
    <source>
        <dbReference type="ARBA" id="ARBA00023239"/>
    </source>
</evidence>
<comment type="similarity">
    <text evidence="4">In the N-terminal section; belongs to the lyase 1 family. Argininosuccinate lyase subfamily.</text>
</comment>